<dbReference type="InterPro" id="IPR049064">
    <property type="entry name" value="NAD_Glu_DH_ACT3"/>
</dbReference>
<feature type="domain" description="NAD-specific glutamate dehydrogenase C-terminal" evidence="3">
    <location>
        <begin position="1221"/>
        <end position="1543"/>
    </location>
</feature>
<name>A0A9X1DES3_9SPHN</name>
<dbReference type="InterPro" id="IPR007780">
    <property type="entry name" value="NAD_Glu_DH_bac"/>
</dbReference>
<dbReference type="InterPro" id="IPR028971">
    <property type="entry name" value="NAD-GDH_cat"/>
</dbReference>
<dbReference type="InterPro" id="IPR049059">
    <property type="entry name" value="NAD_Glu_DH_HM1"/>
</dbReference>
<evidence type="ECO:0000313" key="8">
    <source>
        <dbReference type="Proteomes" id="UP001138757"/>
    </source>
</evidence>
<dbReference type="GO" id="GO:0004069">
    <property type="term" value="F:L-aspartate:2-oxoglutarate aminotransferase activity"/>
    <property type="evidence" value="ECO:0007669"/>
    <property type="project" value="InterPro"/>
</dbReference>
<keyword evidence="8" id="KW-1185">Reference proteome</keyword>
<evidence type="ECO:0000259" key="2">
    <source>
        <dbReference type="Pfam" id="PF05088"/>
    </source>
</evidence>
<dbReference type="InterPro" id="IPR049062">
    <property type="entry name" value="NAD_Glu_DH_ACT2"/>
</dbReference>
<keyword evidence="1" id="KW-0560">Oxidoreductase</keyword>
<dbReference type="SUPFAM" id="SSF51735">
    <property type="entry name" value="NAD(P)-binding Rossmann-fold domains"/>
    <property type="match status" value="1"/>
</dbReference>
<dbReference type="PANTHER" id="PTHR43403:SF1">
    <property type="entry name" value="NAD-SPECIFIC GLUTAMATE DEHYDROGENASE"/>
    <property type="match status" value="1"/>
</dbReference>
<dbReference type="EMBL" id="JAHGAW010000011">
    <property type="protein sequence ID" value="MBT2188600.1"/>
    <property type="molecule type" value="Genomic_DNA"/>
</dbReference>
<dbReference type="Pfam" id="PF21076">
    <property type="entry name" value="GDH_ACT2"/>
    <property type="match status" value="1"/>
</dbReference>
<dbReference type="Proteomes" id="UP001138757">
    <property type="component" value="Unassembled WGS sequence"/>
</dbReference>
<dbReference type="RefSeq" id="WP_214624842.1">
    <property type="nucleotide sequence ID" value="NZ_JAHGAW010000011.1"/>
</dbReference>
<dbReference type="InterPro" id="IPR048381">
    <property type="entry name" value="GDH_C"/>
</dbReference>
<dbReference type="Pfam" id="PF21073">
    <property type="entry name" value="GDH_HM1"/>
    <property type="match status" value="1"/>
</dbReference>
<sequence length="1556" mass="168234">MSAAIQIDNPPSSVIAEALVEGLHGSERAALSGVALDAAVALVSEAAVTRRSGETAILIDSSTDELRSDGGQRRLRLAIINADMPFLVDSIGHCLSEAGLVIHLLAHPILSVRRDTDGRLVAIGDDDGAIRESFIYIETDRVDAKGRQALAKALELTLAHVRAAVAGWRGALDAMNADANRLGPGEGGDLLRWFQKGHLTLLGHELRDRDGKATRAKGICTFTDEPLLAETRIGEAIAWFEAGNAAPLILKSNRVSRVHRNVLIDLFIVPLREGDAITGLSIHAGLWTSAALAAKPDEIPVLRDTLSTLMARFGYDPAGHAAKTMVHALITLPHDLMLAFKAEDRERITLTAMSLTDRPRPKLELASDALGRHLFAFVWMLREDLTTNRREMIGDMLLHASASTLLGWSIALEESGLALVRYTFDLRDHGHVPDAQTLDQQIEQTLRGWVPAVEQGLADLGEGARAAVLAQRYAPGLPVAYRESTGAAEAAKDIIALHQLGGPSERNVRFYRAHSDDERTLRVKIYSQEPLVLSEAVPALENFGFRALEERSTPVRSDGSESPGRHLGHIQRFSLVRQDGGPAAPVLDRAGIIAEALDAVLEGRAENDRFAELIVTAGIGPRDIVFLRAIFRYLRQTGISYGLSTVVESLRRETAIARLLVDLFFARHDPERAANATDAGALNKAIDEALEQVSGLDDDRILRLYRAVIMATLRTNAFSPAAQEALAFKLDSAQVPGLPKPLPWREIWVYSPRVEGIHLRAGRVARGGLRWSDRRDDFRTEVLGLMKAQRVKNAVIVPTGAKGGFYPKQLPPASDRDAWFAEGTESYRIFIRALLSVTDNLVKGKVVHPKGITIHDGEDPYFVVAADKGTATFSDVANALAIERKFWLGDAFASGGSNGYDHKAMGITAKGAWISVQRHFAEMGVDVQKEPVQVIGVGDMSGDVFGNGMLLSKSIRLVAAFDHRHIFVDPTPDPAASWKERARLFKLPRSSWDDYDKKLISHGGGVFPRNLKSIPLSKEMQAIIGTSETSLEPAALISALLKAPTDLIWFGGIGTYIKAAAQNNAEVGDAANDRLRVDAEDVQAKVIGEGANLGVTQAGRIAFALRGGRINTDFIDNSAGVDCSDNEVNIKIALNKEVAEGRLSEDARNQLLREMTEDVAEIVLEDNRLQALGLSIAQAGGAGDLASYVRLIATLEAGGHLDRRVEGLAGDQELLRRAGDGLGLTRPELAVLFSTAKLALQAAIEQSSLAADPALAGDLVRAFPPQMQEREGDAIAHHQLRGEIIATKLANRIVNRLGVILPFTLAEEASCTLDEIARAFVIAEQLLDVRKLWDDIDAARLSEQARLALYRQVANAMAGHIGDTHRSLPGDMKPSGAIATLTPAMTTIGKDVDSLLQPEPARRVSSAMEDLLALGVSKALAARTVMLIKMDGVIGLSILARNLGQPEVGTVRAFTQLGEALGIDWLQGLAARMSPADPWERLLVAGNSRDLQQMRLSFLSAAKYKEANIFVAEWLAKHASAVAKYRQLIARAQASANPTAAMVAELTGQARALLAR</sequence>
<evidence type="ECO:0000259" key="5">
    <source>
        <dbReference type="Pfam" id="PF21076"/>
    </source>
</evidence>
<evidence type="ECO:0000259" key="6">
    <source>
        <dbReference type="Pfam" id="PF21077"/>
    </source>
</evidence>
<dbReference type="Pfam" id="PF05088">
    <property type="entry name" value="Bac_GDH_CD"/>
    <property type="match status" value="1"/>
</dbReference>
<dbReference type="Pfam" id="PF21074">
    <property type="entry name" value="GDH_C"/>
    <property type="match status" value="1"/>
</dbReference>
<dbReference type="GO" id="GO:0004352">
    <property type="term" value="F:glutamate dehydrogenase (NAD+) activity"/>
    <property type="evidence" value="ECO:0007669"/>
    <property type="project" value="InterPro"/>
</dbReference>
<reference evidence="7" key="1">
    <citation type="submission" date="2021-05" db="EMBL/GenBank/DDBJ databases">
        <title>Genome of Sphingobium sp. strain.</title>
        <authorList>
            <person name="Fan R."/>
        </authorList>
    </citation>
    <scope>NUCLEOTIDE SEQUENCE</scope>
    <source>
        <strain evidence="7">H33</strain>
    </source>
</reference>
<dbReference type="Pfam" id="PF21079">
    <property type="entry name" value="GDH_HM2"/>
    <property type="match status" value="1"/>
</dbReference>
<dbReference type="InterPro" id="IPR049058">
    <property type="entry name" value="NAD_Glu_DH_HM2"/>
</dbReference>
<accession>A0A9X1DES3</accession>
<evidence type="ECO:0000259" key="3">
    <source>
        <dbReference type="Pfam" id="PF21074"/>
    </source>
</evidence>
<dbReference type="Pfam" id="PF21075">
    <property type="entry name" value="GDH_ACT1"/>
    <property type="match status" value="1"/>
</dbReference>
<dbReference type="Gene3D" id="3.40.50.720">
    <property type="entry name" value="NAD(P)-binding Rossmann-like Domain"/>
    <property type="match status" value="1"/>
</dbReference>
<dbReference type="SUPFAM" id="SSF53223">
    <property type="entry name" value="Aminoacid dehydrogenase-like, N-terminal domain"/>
    <property type="match status" value="1"/>
</dbReference>
<dbReference type="InterPro" id="IPR049056">
    <property type="entry name" value="NAD_Glu_DH_HM3"/>
</dbReference>
<gene>
    <name evidence="7" type="ORF">KK488_16715</name>
</gene>
<feature type="domain" description="NAD-glutamate dehydrogenase N-terminal ACT1" evidence="4">
    <location>
        <begin position="43"/>
        <end position="153"/>
    </location>
</feature>
<dbReference type="PANTHER" id="PTHR43403">
    <property type="entry name" value="NAD-SPECIFIC GLUTAMATE DEHYDROGENASE"/>
    <property type="match status" value="1"/>
</dbReference>
<protein>
    <submittedName>
        <fullName evidence="7">NAD-glutamate dehydrogenase</fullName>
    </submittedName>
</protein>
<evidence type="ECO:0000259" key="4">
    <source>
        <dbReference type="Pfam" id="PF21075"/>
    </source>
</evidence>
<dbReference type="InterPro" id="IPR036291">
    <property type="entry name" value="NAD(P)-bd_dom_sf"/>
</dbReference>
<dbReference type="Pfam" id="PF21077">
    <property type="entry name" value="GDH_ACT3"/>
    <property type="match status" value="1"/>
</dbReference>
<organism evidence="7 8">
    <name type="scientific">Sphingobium nicotianae</name>
    <dbReference type="NCBI Taxonomy" id="2782607"/>
    <lineage>
        <taxon>Bacteria</taxon>
        <taxon>Pseudomonadati</taxon>
        <taxon>Pseudomonadota</taxon>
        <taxon>Alphaproteobacteria</taxon>
        <taxon>Sphingomonadales</taxon>
        <taxon>Sphingomonadaceae</taxon>
        <taxon>Sphingobium</taxon>
    </lineage>
</organism>
<feature type="domain" description="NAD-glutamate dehydrogenase ACT3" evidence="6">
    <location>
        <begin position="507"/>
        <end position="580"/>
    </location>
</feature>
<dbReference type="Pfam" id="PF21078">
    <property type="entry name" value="GDH_HM3"/>
    <property type="match status" value="1"/>
</dbReference>
<evidence type="ECO:0000256" key="1">
    <source>
        <dbReference type="ARBA" id="ARBA00023002"/>
    </source>
</evidence>
<feature type="domain" description="NAD-glutamate dehydrogenase catalytic" evidence="2">
    <location>
        <begin position="686"/>
        <end position="1176"/>
    </location>
</feature>
<dbReference type="InterPro" id="IPR024727">
    <property type="entry name" value="NAD_Glu_DH_N_ACT1"/>
</dbReference>
<dbReference type="InterPro" id="IPR046346">
    <property type="entry name" value="Aminoacid_DH-like_N_sf"/>
</dbReference>
<feature type="domain" description="NAD-glutamate dehydrogenase ACT2" evidence="5">
    <location>
        <begin position="365"/>
        <end position="449"/>
    </location>
</feature>
<proteinExistence type="predicted"/>
<evidence type="ECO:0000313" key="7">
    <source>
        <dbReference type="EMBL" id="MBT2188600.1"/>
    </source>
</evidence>
<dbReference type="PIRSF" id="PIRSF036761">
    <property type="entry name" value="GDH_Mll4104"/>
    <property type="match status" value="1"/>
</dbReference>
<comment type="caution">
    <text evidence="7">The sequence shown here is derived from an EMBL/GenBank/DDBJ whole genome shotgun (WGS) entry which is preliminary data.</text>
</comment>
<dbReference type="GO" id="GO:0006538">
    <property type="term" value="P:L-glutamate catabolic process"/>
    <property type="evidence" value="ECO:0007669"/>
    <property type="project" value="InterPro"/>
</dbReference>